<dbReference type="InterPro" id="IPR025364">
    <property type="entry name" value="DUF4268"/>
</dbReference>
<dbReference type="RefSeq" id="WP_002653867.1">
    <property type="nucleotide sequence ID" value="NZ_CH672376.1"/>
</dbReference>
<evidence type="ECO:0000313" key="2">
    <source>
        <dbReference type="EMBL" id="EAQ78797.1"/>
    </source>
</evidence>
<gene>
    <name evidence="2" type="ORF">DSM3645_29886</name>
</gene>
<dbReference type="OrthoDB" id="570199at2"/>
<proteinExistence type="predicted"/>
<dbReference type="Pfam" id="PF14088">
    <property type="entry name" value="DUF4268"/>
    <property type="match status" value="1"/>
</dbReference>
<dbReference type="Proteomes" id="UP000004358">
    <property type="component" value="Unassembled WGS sequence"/>
</dbReference>
<reference evidence="2 3" key="1">
    <citation type="submission" date="2006-02" db="EMBL/GenBank/DDBJ databases">
        <authorList>
            <person name="Amann R."/>
            <person name="Ferriera S."/>
            <person name="Johnson J."/>
            <person name="Kravitz S."/>
            <person name="Halpern A."/>
            <person name="Remington K."/>
            <person name="Beeson K."/>
            <person name="Tran B."/>
            <person name="Rogers Y.-H."/>
            <person name="Friedman R."/>
            <person name="Venter J.C."/>
        </authorList>
    </citation>
    <scope>NUCLEOTIDE SEQUENCE [LARGE SCALE GENOMIC DNA]</scope>
    <source>
        <strain evidence="2 3">DSM 3645</strain>
    </source>
</reference>
<sequence length="344" mass="39661">MPIKKTLGRLIPVKLRDAWESEAGDFTPWLAEEENIALLSDTIGIDLEVEAQEKSVGPFRADILCKDTANDQWVLIENQLERTDHTHLGQLITYAAGLNTVTIVWISQRFTEEHRAALDWLNKVTSEDIRFFGLQVELWQIGDSPVAPRFNIISSPNDWSKSVSRGAKAAQEQAMTPAKERHVQFWTEFVAYLEQHGADFKPTKPLPQHWMNVSIGRTGFKLNAVASHWDSQTQSNDRHELRAELELTDNYAKTYYAQLFAMKDAIETEIGEPLIWYNPEDRRTCRAYLTATADLHDHAKWPEYHEWLRVKLNRMFKIFAPKVKLLESELPMEEVDVIVSEEAE</sequence>
<protein>
    <recommendedName>
        <fullName evidence="1">DUF4268 domain-containing protein</fullName>
    </recommendedName>
</protein>
<organism evidence="2 3">
    <name type="scientific">Blastopirellula marina DSM 3645</name>
    <dbReference type="NCBI Taxonomy" id="314230"/>
    <lineage>
        <taxon>Bacteria</taxon>
        <taxon>Pseudomonadati</taxon>
        <taxon>Planctomycetota</taxon>
        <taxon>Planctomycetia</taxon>
        <taxon>Pirellulales</taxon>
        <taxon>Pirellulaceae</taxon>
        <taxon>Blastopirellula</taxon>
    </lineage>
</organism>
<dbReference type="Gene3D" id="3.40.1350.10">
    <property type="match status" value="1"/>
</dbReference>
<comment type="caution">
    <text evidence="2">The sequence shown here is derived from an EMBL/GenBank/DDBJ whole genome shotgun (WGS) entry which is preliminary data.</text>
</comment>
<dbReference type="HOGENOM" id="CLU_064448_0_0_0"/>
<dbReference type="EMBL" id="AANZ01000018">
    <property type="protein sequence ID" value="EAQ78797.1"/>
    <property type="molecule type" value="Genomic_DNA"/>
</dbReference>
<evidence type="ECO:0000259" key="1">
    <source>
        <dbReference type="Pfam" id="PF14088"/>
    </source>
</evidence>
<name>A3ZXK2_9BACT</name>
<feature type="domain" description="DUF4268" evidence="1">
    <location>
        <begin position="183"/>
        <end position="321"/>
    </location>
</feature>
<dbReference type="eggNOG" id="ENOG502ZAEI">
    <property type="taxonomic scope" value="Bacteria"/>
</dbReference>
<dbReference type="STRING" id="314230.DSM3645_29886"/>
<dbReference type="GO" id="GO:0003676">
    <property type="term" value="F:nucleic acid binding"/>
    <property type="evidence" value="ECO:0007669"/>
    <property type="project" value="InterPro"/>
</dbReference>
<dbReference type="InterPro" id="IPR011856">
    <property type="entry name" value="tRNA_endonuc-like_dom_sf"/>
</dbReference>
<accession>A3ZXK2</accession>
<dbReference type="AlphaFoldDB" id="A3ZXK2"/>
<evidence type="ECO:0000313" key="3">
    <source>
        <dbReference type="Proteomes" id="UP000004358"/>
    </source>
</evidence>